<name>A0ABW2F539_9BACL</name>
<evidence type="ECO:0000256" key="11">
    <source>
        <dbReference type="ARBA" id="ARBA00023136"/>
    </source>
</evidence>
<sequence>MLAKLYRDFVGRFVFRKLTLGIGAALLLVFVLIGLLTYYRFYGLLEERENDLLKVRTELLREELSELITQFKRETIAVYPLSGDTPGYYSRFLPEGAAHSEAEAIEERKYFTGMQSYMLERNPNVMSVLMYRGVDGALFHKSRYPSAALDREFDLPGLFASLPRTFEYPFVGRADGLYGNIERPLLYLINPLFDFSDIRTDNVTGYFMTVIDSRTLFGKFVPEEERDARVVIRQAGRTLLDSRESEALREEGMLRASADIPKYGISVVGMVSKASIQGRLSEITLLIVGGLFAIWIVCMLLIHYILGFVTKRLRGMTQHFKRVQANPFAEPMEKSGNDEIGDLIERFNRMTRELQDYINRVYVADVQKSNAEYLALKMQINPHFLYNTLESLRMQAVVGKQPEMANKLFYLGRLYRWLLKTESEEIPVEEELRYTQYYLDLLLMGKTKQVELEAENDEDLRDFLMPKFSLQPIVENAILHGELEKAADPVIRLRIGRERETGARLIEIWNNGKGATLAEQAKLNDWLNAKHVIPTEHLGLKNIHERIRSYYGDPYGLVVNALPPDKGFALTMKLPADSTSRGAHEHA</sequence>
<evidence type="ECO:0000256" key="9">
    <source>
        <dbReference type="ARBA" id="ARBA00022989"/>
    </source>
</evidence>
<comment type="caution">
    <text evidence="14">The sequence shown here is derived from an EMBL/GenBank/DDBJ whole genome shotgun (WGS) entry which is preliminary data.</text>
</comment>
<keyword evidence="8" id="KW-0067">ATP-binding</keyword>
<evidence type="ECO:0000256" key="2">
    <source>
        <dbReference type="ARBA" id="ARBA00022475"/>
    </source>
</evidence>
<feature type="domain" description="HAMP" evidence="13">
    <location>
        <begin position="307"/>
        <end position="359"/>
    </location>
</feature>
<evidence type="ECO:0000259" key="13">
    <source>
        <dbReference type="PROSITE" id="PS50885"/>
    </source>
</evidence>
<feature type="transmembrane region" description="Helical" evidence="12">
    <location>
        <begin position="20"/>
        <end position="39"/>
    </location>
</feature>
<dbReference type="Pfam" id="PF06580">
    <property type="entry name" value="His_kinase"/>
    <property type="match status" value="1"/>
</dbReference>
<dbReference type="GO" id="GO:0004673">
    <property type="term" value="F:protein histidine kinase activity"/>
    <property type="evidence" value="ECO:0007669"/>
    <property type="project" value="UniProtKB-EC"/>
</dbReference>
<keyword evidence="9 12" id="KW-1133">Transmembrane helix</keyword>
<reference evidence="15" key="1">
    <citation type="journal article" date="2019" name="Int. J. Syst. Evol. Microbiol.">
        <title>The Global Catalogue of Microorganisms (GCM) 10K type strain sequencing project: providing services to taxonomists for standard genome sequencing and annotation.</title>
        <authorList>
            <consortium name="The Broad Institute Genomics Platform"/>
            <consortium name="The Broad Institute Genome Sequencing Center for Infectious Disease"/>
            <person name="Wu L."/>
            <person name="Ma J."/>
        </authorList>
    </citation>
    <scope>NUCLEOTIDE SEQUENCE [LARGE SCALE GENOMIC DNA]</scope>
    <source>
        <strain evidence="15">KCTC 12907</strain>
    </source>
</reference>
<dbReference type="InterPro" id="IPR010559">
    <property type="entry name" value="Sig_transdc_His_kin_internal"/>
</dbReference>
<keyword evidence="10" id="KW-0902">Two-component regulatory system</keyword>
<dbReference type="Proteomes" id="UP001596378">
    <property type="component" value="Unassembled WGS sequence"/>
</dbReference>
<dbReference type="Gene3D" id="6.10.340.10">
    <property type="match status" value="1"/>
</dbReference>
<dbReference type="InterPro" id="IPR036890">
    <property type="entry name" value="HATPase_C_sf"/>
</dbReference>
<evidence type="ECO:0000256" key="4">
    <source>
        <dbReference type="ARBA" id="ARBA00022679"/>
    </source>
</evidence>
<keyword evidence="6" id="KW-0547">Nucleotide-binding</keyword>
<dbReference type="CDD" id="cd06225">
    <property type="entry name" value="HAMP"/>
    <property type="match status" value="1"/>
</dbReference>
<evidence type="ECO:0000313" key="15">
    <source>
        <dbReference type="Proteomes" id="UP001596378"/>
    </source>
</evidence>
<accession>A0ABW2F539</accession>
<gene>
    <name evidence="14" type="ORF">ACFQMJ_07320</name>
</gene>
<dbReference type="PANTHER" id="PTHR34220">
    <property type="entry name" value="SENSOR HISTIDINE KINASE YPDA"/>
    <property type="match status" value="1"/>
</dbReference>
<evidence type="ECO:0000256" key="8">
    <source>
        <dbReference type="ARBA" id="ARBA00022840"/>
    </source>
</evidence>
<protein>
    <submittedName>
        <fullName evidence="14">Sensor histidine kinase</fullName>
        <ecNumber evidence="14">2.7.13.3</ecNumber>
    </submittedName>
</protein>
<evidence type="ECO:0000256" key="10">
    <source>
        <dbReference type="ARBA" id="ARBA00023012"/>
    </source>
</evidence>
<keyword evidence="7 14" id="KW-0418">Kinase</keyword>
<evidence type="ECO:0000256" key="12">
    <source>
        <dbReference type="SAM" id="Phobius"/>
    </source>
</evidence>
<dbReference type="RefSeq" id="WP_378045380.1">
    <property type="nucleotide sequence ID" value="NZ_JBHMDN010000007.1"/>
</dbReference>
<comment type="subcellular location">
    <subcellularLocation>
        <location evidence="1">Cell membrane</location>
        <topology evidence="1">Multi-pass membrane protein</topology>
    </subcellularLocation>
</comment>
<evidence type="ECO:0000256" key="3">
    <source>
        <dbReference type="ARBA" id="ARBA00022553"/>
    </source>
</evidence>
<dbReference type="PANTHER" id="PTHR34220:SF11">
    <property type="entry name" value="SENSOR PROTEIN KINASE HPTS"/>
    <property type="match status" value="1"/>
</dbReference>
<dbReference type="SMART" id="SM00304">
    <property type="entry name" value="HAMP"/>
    <property type="match status" value="1"/>
</dbReference>
<dbReference type="EC" id="2.7.13.3" evidence="14"/>
<dbReference type="SUPFAM" id="SSF158472">
    <property type="entry name" value="HAMP domain-like"/>
    <property type="match status" value="1"/>
</dbReference>
<dbReference type="Gene3D" id="3.30.565.10">
    <property type="entry name" value="Histidine kinase-like ATPase, C-terminal domain"/>
    <property type="match status" value="1"/>
</dbReference>
<dbReference type="EMBL" id="JBHTAI010000004">
    <property type="protein sequence ID" value="MFC7148340.1"/>
    <property type="molecule type" value="Genomic_DNA"/>
</dbReference>
<evidence type="ECO:0000313" key="14">
    <source>
        <dbReference type="EMBL" id="MFC7148340.1"/>
    </source>
</evidence>
<keyword evidence="4 14" id="KW-0808">Transferase</keyword>
<proteinExistence type="predicted"/>
<dbReference type="InterPro" id="IPR050640">
    <property type="entry name" value="Bact_2-comp_sensor_kinase"/>
</dbReference>
<evidence type="ECO:0000256" key="1">
    <source>
        <dbReference type="ARBA" id="ARBA00004651"/>
    </source>
</evidence>
<dbReference type="PROSITE" id="PS50885">
    <property type="entry name" value="HAMP"/>
    <property type="match status" value="1"/>
</dbReference>
<evidence type="ECO:0000256" key="5">
    <source>
        <dbReference type="ARBA" id="ARBA00022692"/>
    </source>
</evidence>
<feature type="transmembrane region" description="Helical" evidence="12">
    <location>
        <begin position="283"/>
        <end position="306"/>
    </location>
</feature>
<evidence type="ECO:0000256" key="7">
    <source>
        <dbReference type="ARBA" id="ARBA00022777"/>
    </source>
</evidence>
<dbReference type="Pfam" id="PF00672">
    <property type="entry name" value="HAMP"/>
    <property type="match status" value="1"/>
</dbReference>
<keyword evidence="5 12" id="KW-0812">Transmembrane</keyword>
<organism evidence="14 15">
    <name type="scientific">Cohnella cellulosilytica</name>
    <dbReference type="NCBI Taxonomy" id="986710"/>
    <lineage>
        <taxon>Bacteria</taxon>
        <taxon>Bacillati</taxon>
        <taxon>Bacillota</taxon>
        <taxon>Bacilli</taxon>
        <taxon>Bacillales</taxon>
        <taxon>Paenibacillaceae</taxon>
        <taxon>Cohnella</taxon>
    </lineage>
</organism>
<dbReference type="SUPFAM" id="SSF55874">
    <property type="entry name" value="ATPase domain of HSP90 chaperone/DNA topoisomerase II/histidine kinase"/>
    <property type="match status" value="1"/>
</dbReference>
<dbReference type="InterPro" id="IPR003660">
    <property type="entry name" value="HAMP_dom"/>
</dbReference>
<keyword evidence="2" id="KW-1003">Cell membrane</keyword>
<keyword evidence="3" id="KW-0597">Phosphoprotein</keyword>
<keyword evidence="11 12" id="KW-0472">Membrane</keyword>
<keyword evidence="15" id="KW-1185">Reference proteome</keyword>
<evidence type="ECO:0000256" key="6">
    <source>
        <dbReference type="ARBA" id="ARBA00022741"/>
    </source>
</evidence>